<dbReference type="STRING" id="796604.A0A2X0LZR5"/>
<keyword evidence="2" id="KW-0645">Protease</keyword>
<evidence type="ECO:0000256" key="1">
    <source>
        <dbReference type="ARBA" id="ARBA00005234"/>
    </source>
</evidence>
<feature type="region of interest" description="Disordered" evidence="4">
    <location>
        <begin position="475"/>
        <end position="504"/>
    </location>
</feature>
<dbReference type="InterPro" id="IPR003653">
    <property type="entry name" value="Peptidase_C48_C"/>
</dbReference>
<feature type="region of interest" description="Disordered" evidence="4">
    <location>
        <begin position="1720"/>
        <end position="1753"/>
    </location>
</feature>
<protein>
    <submittedName>
        <fullName evidence="6">BQ5605_C002g01743 protein</fullName>
    </submittedName>
</protein>
<feature type="compositionally biased region" description="Low complexity" evidence="4">
    <location>
        <begin position="476"/>
        <end position="490"/>
    </location>
</feature>
<evidence type="ECO:0000313" key="7">
    <source>
        <dbReference type="Proteomes" id="UP000249464"/>
    </source>
</evidence>
<evidence type="ECO:0000256" key="3">
    <source>
        <dbReference type="ARBA" id="ARBA00022801"/>
    </source>
</evidence>
<name>A0A2X0LZR5_9BASI</name>
<evidence type="ECO:0000256" key="4">
    <source>
        <dbReference type="SAM" id="MobiDB-lite"/>
    </source>
</evidence>
<dbReference type="Proteomes" id="UP000249464">
    <property type="component" value="Unassembled WGS sequence"/>
</dbReference>
<comment type="similarity">
    <text evidence="1">Belongs to the peptidase C48 family.</text>
</comment>
<dbReference type="PROSITE" id="PS50600">
    <property type="entry name" value="ULP_PROTEASE"/>
    <property type="match status" value="1"/>
</dbReference>
<sequence length="1753" mass="193264">MSSTAAPPDARIHVLLDDVLESPDEQFAATSMSPVAELTVGELLAFEFTRPDLTATLAVSEFEPTFHEHQIRTDSNTRVLFNKAHNLRELYASGYRSIEVRSPCTSIVEHMPIGSSAFWQHLDSVEQLKSTISDNIDWLSTVKVDDKRDAAYIKLARAKLLALHCFRPYGMPLFEDGYLITFDHLLEFLGTDFNGTLADNGTSWLSMDTLDIAMKSIHASNPRHASISDLVQSSVVYFSQQHDCQKRRQRFEGDLHLVHIRARVLAGECKIIYMPLNLEESRHWVIARADVKKKTWELANSLKACSLETKTREAALDVLNFLNVVIPSTQPPTVMPIPQQLDGDSCGPACISILEKDCLGLPSFDPSIRAILRVRQFLRLAHECLVASTYDTMEDVNASLESELSQMVLETATETSRNVTSVLDILASSENLLPSGSITVESAVDPLSSSLEKATQHPNTIAAWGELLSSKTSVDPVVQKKAPSSKSQSAKGDHKHATKLKQEGQNAEWSLTVSRPRDVTCRRCANVVKLHRDFDVTRFENHLTKCRGSQQSNGSITGFLTRAADPPRPLQPPQCPGLREGEFLKYLEATSTIGGGATPRHEIIMDLFSKRAKQFKKNRSYDPLDDEEKQQVDLEEEAHFVWVNNHALKNVKSKSCTSKGSWKQLGPKPQALACIECRNLLLIPTFRKALIRKRVTGKTAKYTRNAWKGASTLISNIYKRYAGLECLFDGRGKRTPFLRFAQGVAKKKFKGTAILSGMIEAPVIRSDREAKGSSLRGYRRNQALLNYERALALASPATYRIHQASIGGSTFANSALRATVENLQLGIHMPTILLVAAYLREIGCTFNLHMDDTKLRPRSVYVDGQVGPQSYELVGTEGNPIPYDTSEALQALFGGADPPVAGTKIRVYMVVPNQLGARARLFAAYVIGDKVDTSASVAQMVDILETIERCKLSDMLASISADGAATEGVIQREVAAIFERKSSNQQAAWKIPPPSLSSSVFSPVEISSVWIGTTPTAMGRDPKHVGKNLLNSSNSGGRAIIGGTGCVGHQDFLTLIRVEDSSRKTLYNRDVEKRDRQDDNAAHRAFSAATLELAADECNAGNLDQEAVVFLFLCGELHDAIQNRSLQPLERVKMLLTVCYAFEGWSNDSGRRLQGGQLLHRTHSHLSRLLAIRSFLPWRHGTEMVEHFFGSLRKIVPEFDALDFLQAASKISLLMDFSLQVNASQTDSSTGYHQTYDDTTAIDLSALGSYPSDTQIIQASQEAARPARDLLEATKMWPNLVEAGARPPNQFQEDIMVDEDAHDLFVDNPSPAELVDRALDQIRNGATSDRVTLQLEEQAAVESAICALTALDIDVEDMLDSIRTHCDQARQQQAEAEEGNKVQEELNQHYAEFQPAGLHEKAKVDMLPLGGLAQRSQRGAELLLNHLKAHRNAHQCDHLKAILKGRQSAAISSTASDSNGSNQSPQGSHAAVHSAILRGLLESTNDERWRKLTGMSRNVRWTGGGTAGREMTEHEVETRQNTQDARSHKGIGARAVRYRQLDQQHPHLGASNGSVSAKNPLKIGFLFVFGLHHTQSCDELDLKIRNGEGLALGYVRYIYTKPSPAMPHCSVESTESLGLVSNIVIQELFPTQASSGVFTNRNSRGQARIFFLNSHRVVSCLDTYNSSMQTVEPPAGFGFDGHTWRVLDPQAQARYYQLQSFKGVLAASLAPIRKGLAHAGEERGINADGGSGADKRSGSSQGPSGRLSKRTRR</sequence>
<evidence type="ECO:0000259" key="5">
    <source>
        <dbReference type="PROSITE" id="PS50600"/>
    </source>
</evidence>
<evidence type="ECO:0000256" key="2">
    <source>
        <dbReference type="ARBA" id="ARBA00022670"/>
    </source>
</evidence>
<dbReference type="EMBL" id="FQNC01000041">
    <property type="protein sequence ID" value="SGY35241.1"/>
    <property type="molecule type" value="Genomic_DNA"/>
</dbReference>
<feature type="region of interest" description="Disordered" evidence="4">
    <location>
        <begin position="1450"/>
        <end position="1471"/>
    </location>
</feature>
<gene>
    <name evidence="6" type="primary">BQ5605_C002g01743</name>
    <name evidence="6" type="ORF">BQ5605_C002G01743</name>
</gene>
<keyword evidence="7" id="KW-1185">Reference proteome</keyword>
<evidence type="ECO:0000313" key="6">
    <source>
        <dbReference type="EMBL" id="SGY35241.1"/>
    </source>
</evidence>
<organism evidence="6 7">
    <name type="scientific">Microbotryum silenes-dioicae</name>
    <dbReference type="NCBI Taxonomy" id="796604"/>
    <lineage>
        <taxon>Eukaryota</taxon>
        <taxon>Fungi</taxon>
        <taxon>Dikarya</taxon>
        <taxon>Basidiomycota</taxon>
        <taxon>Pucciniomycotina</taxon>
        <taxon>Microbotryomycetes</taxon>
        <taxon>Microbotryales</taxon>
        <taxon>Microbotryaceae</taxon>
        <taxon>Microbotryum</taxon>
    </lineage>
</organism>
<feature type="compositionally biased region" description="Polar residues" evidence="4">
    <location>
        <begin position="1450"/>
        <end position="1467"/>
    </location>
</feature>
<dbReference type="GO" id="GO:0006508">
    <property type="term" value="P:proteolysis"/>
    <property type="evidence" value="ECO:0007669"/>
    <property type="project" value="UniProtKB-KW"/>
</dbReference>
<keyword evidence="3" id="KW-0378">Hydrolase</keyword>
<dbReference type="InterPro" id="IPR038765">
    <property type="entry name" value="Papain-like_cys_pep_sf"/>
</dbReference>
<proteinExistence type="inferred from homology"/>
<feature type="domain" description="Ubiquitin-like protease family profile" evidence="5">
    <location>
        <begin position="178"/>
        <end position="357"/>
    </location>
</feature>
<feature type="region of interest" description="Disordered" evidence="4">
    <location>
        <begin position="1500"/>
        <end position="1529"/>
    </location>
</feature>
<accession>A0A2X0LZR5</accession>
<dbReference type="SUPFAM" id="SSF54001">
    <property type="entry name" value="Cysteine proteinases"/>
    <property type="match status" value="1"/>
</dbReference>
<reference evidence="6 7" key="1">
    <citation type="submission" date="2016-11" db="EMBL/GenBank/DDBJ databases">
        <authorList>
            <person name="Jaros S."/>
            <person name="Januszkiewicz K."/>
            <person name="Wedrychowicz H."/>
        </authorList>
    </citation>
    <scope>NUCLEOTIDE SEQUENCE [LARGE SCALE GENOMIC DNA]</scope>
</reference>
<dbReference type="GO" id="GO:0019783">
    <property type="term" value="F:ubiquitin-like protein peptidase activity"/>
    <property type="evidence" value="ECO:0007669"/>
    <property type="project" value="UniProtKB-ARBA"/>
</dbReference>
<dbReference type="Pfam" id="PF02902">
    <property type="entry name" value="Peptidase_C48"/>
    <property type="match status" value="1"/>
</dbReference>
<dbReference type="Gene3D" id="3.40.395.10">
    <property type="entry name" value="Adenoviral Proteinase, Chain A"/>
    <property type="match status" value="1"/>
</dbReference>
<dbReference type="GO" id="GO:0008234">
    <property type="term" value="F:cysteine-type peptidase activity"/>
    <property type="evidence" value="ECO:0007669"/>
    <property type="project" value="InterPro"/>
</dbReference>